<feature type="binding site" evidence="11">
    <location>
        <position position="37"/>
    </location>
    <ligand>
        <name>substrate</name>
    </ligand>
</feature>
<dbReference type="SUPFAM" id="SSF52540">
    <property type="entry name" value="P-loop containing nucleoside triphosphate hydrolases"/>
    <property type="match status" value="1"/>
</dbReference>
<dbReference type="PROSITE" id="PS01128">
    <property type="entry name" value="SHIKIMATE_KINASE"/>
    <property type="match status" value="1"/>
</dbReference>
<keyword evidence="11" id="KW-0963">Cytoplasm</keyword>
<evidence type="ECO:0000256" key="9">
    <source>
        <dbReference type="ARBA" id="ARBA00023141"/>
    </source>
</evidence>
<keyword evidence="13" id="KW-1185">Reference proteome</keyword>
<evidence type="ECO:0000256" key="4">
    <source>
        <dbReference type="ARBA" id="ARBA00022605"/>
    </source>
</evidence>
<keyword evidence="11" id="KW-0479">Metal-binding</keyword>
<comment type="similarity">
    <text evidence="2 11">Belongs to the shikimate kinase family.</text>
</comment>
<organism evidence="12 13">
    <name type="scientific">Horticoccus luteus</name>
    <dbReference type="NCBI Taxonomy" id="2862869"/>
    <lineage>
        <taxon>Bacteria</taxon>
        <taxon>Pseudomonadati</taxon>
        <taxon>Verrucomicrobiota</taxon>
        <taxon>Opitutia</taxon>
        <taxon>Opitutales</taxon>
        <taxon>Opitutaceae</taxon>
        <taxon>Horticoccus</taxon>
    </lineage>
</organism>
<evidence type="ECO:0000313" key="13">
    <source>
        <dbReference type="Proteomes" id="UP000825051"/>
    </source>
</evidence>
<dbReference type="CDD" id="cd00464">
    <property type="entry name" value="SK"/>
    <property type="match status" value="1"/>
</dbReference>
<keyword evidence="6 11" id="KW-0547">Nucleotide-binding</keyword>
<dbReference type="InterPro" id="IPR023000">
    <property type="entry name" value="Shikimate_kinase_CS"/>
</dbReference>
<evidence type="ECO:0000256" key="8">
    <source>
        <dbReference type="ARBA" id="ARBA00022840"/>
    </source>
</evidence>
<evidence type="ECO:0000313" key="12">
    <source>
        <dbReference type="EMBL" id="QYM79940.1"/>
    </source>
</evidence>
<dbReference type="AlphaFoldDB" id="A0A8F9TXH7"/>
<feature type="binding site" evidence="11">
    <location>
        <begin position="15"/>
        <end position="20"/>
    </location>
    <ligand>
        <name>ATP</name>
        <dbReference type="ChEBI" id="CHEBI:30616"/>
    </ligand>
</feature>
<dbReference type="GO" id="GO:0000287">
    <property type="term" value="F:magnesium ion binding"/>
    <property type="evidence" value="ECO:0007669"/>
    <property type="project" value="UniProtKB-UniRule"/>
</dbReference>
<evidence type="ECO:0000256" key="6">
    <source>
        <dbReference type="ARBA" id="ARBA00022741"/>
    </source>
</evidence>
<keyword evidence="7 11" id="KW-0418">Kinase</keyword>
<comment type="subcellular location">
    <subcellularLocation>
        <location evidence="11">Cytoplasm</location>
    </subcellularLocation>
</comment>
<dbReference type="InterPro" id="IPR027417">
    <property type="entry name" value="P-loop_NTPase"/>
</dbReference>
<keyword evidence="8 11" id="KW-0067">ATP-binding</keyword>
<comment type="function">
    <text evidence="11">Catalyzes the specific phosphorylation of the 3-hydroxyl group of shikimic acid using ATP as a cosubstrate.</text>
</comment>
<evidence type="ECO:0000256" key="10">
    <source>
        <dbReference type="ARBA" id="ARBA00048567"/>
    </source>
</evidence>
<feature type="binding site" evidence="11">
    <location>
        <position position="140"/>
    </location>
    <ligand>
        <name>substrate</name>
    </ligand>
</feature>
<name>A0A8F9TXH7_9BACT</name>
<feature type="binding site" evidence="11">
    <location>
        <position position="19"/>
    </location>
    <ligand>
        <name>Mg(2+)</name>
        <dbReference type="ChEBI" id="CHEBI:18420"/>
    </ligand>
</feature>
<dbReference type="PANTHER" id="PTHR21087:SF16">
    <property type="entry name" value="SHIKIMATE KINASE 1, CHLOROPLASTIC"/>
    <property type="match status" value="1"/>
</dbReference>
<dbReference type="PRINTS" id="PR01100">
    <property type="entry name" value="SHIKIMTKNASE"/>
</dbReference>
<dbReference type="KEGG" id="ole:K0B96_04795"/>
<reference evidence="12" key="1">
    <citation type="submission" date="2021-08" db="EMBL/GenBank/DDBJ databases">
        <title>Genome of a novel bacterium of the phylum Verrucomicrobia, Oleiharenicola sp. KSB-15.</title>
        <authorList>
            <person name="Chung J.-H."/>
            <person name="Ahn J.-H."/>
            <person name="Yoon Y."/>
            <person name="Kim D.-Y."/>
            <person name="An S.-H."/>
            <person name="Park I."/>
            <person name="Yeon J."/>
        </authorList>
    </citation>
    <scope>NUCLEOTIDE SEQUENCE</scope>
    <source>
        <strain evidence="12">KSB-15</strain>
    </source>
</reference>
<comment type="cofactor">
    <cofactor evidence="11">
        <name>Mg(2+)</name>
        <dbReference type="ChEBI" id="CHEBI:18420"/>
    </cofactor>
    <text evidence="11">Binds 1 Mg(2+) ion per subunit.</text>
</comment>
<proteinExistence type="inferred from homology"/>
<evidence type="ECO:0000256" key="7">
    <source>
        <dbReference type="ARBA" id="ARBA00022777"/>
    </source>
</evidence>
<feature type="binding site" evidence="11">
    <location>
        <position position="83"/>
    </location>
    <ligand>
        <name>substrate</name>
    </ligand>
</feature>
<dbReference type="HAMAP" id="MF_00109">
    <property type="entry name" value="Shikimate_kinase"/>
    <property type="match status" value="1"/>
</dbReference>
<dbReference type="UniPathway" id="UPA00053">
    <property type="reaction ID" value="UER00088"/>
</dbReference>
<gene>
    <name evidence="11" type="primary">aroK</name>
    <name evidence="12" type="ORF">K0B96_04795</name>
</gene>
<evidence type="ECO:0000256" key="1">
    <source>
        <dbReference type="ARBA" id="ARBA00004842"/>
    </source>
</evidence>
<keyword evidence="4 11" id="KW-0028">Amino-acid biosynthesis</keyword>
<dbReference type="GO" id="GO:0009423">
    <property type="term" value="P:chorismate biosynthetic process"/>
    <property type="evidence" value="ECO:0007669"/>
    <property type="project" value="UniProtKB-UniRule"/>
</dbReference>
<evidence type="ECO:0000256" key="11">
    <source>
        <dbReference type="HAMAP-Rule" id="MF_00109"/>
    </source>
</evidence>
<dbReference type="GO" id="GO:0009073">
    <property type="term" value="P:aromatic amino acid family biosynthetic process"/>
    <property type="evidence" value="ECO:0007669"/>
    <property type="project" value="UniProtKB-KW"/>
</dbReference>
<comment type="pathway">
    <text evidence="1 11">Metabolic intermediate biosynthesis; chorismate biosynthesis; chorismate from D-erythrose 4-phosphate and phosphoenolpyruvate: step 5/7.</text>
</comment>
<dbReference type="GO" id="GO:0005829">
    <property type="term" value="C:cytosol"/>
    <property type="evidence" value="ECO:0007669"/>
    <property type="project" value="TreeGrafter"/>
</dbReference>
<comment type="catalytic activity">
    <reaction evidence="10 11">
        <text>shikimate + ATP = 3-phosphoshikimate + ADP + H(+)</text>
        <dbReference type="Rhea" id="RHEA:13121"/>
        <dbReference type="ChEBI" id="CHEBI:15378"/>
        <dbReference type="ChEBI" id="CHEBI:30616"/>
        <dbReference type="ChEBI" id="CHEBI:36208"/>
        <dbReference type="ChEBI" id="CHEBI:145989"/>
        <dbReference type="ChEBI" id="CHEBI:456216"/>
        <dbReference type="EC" id="2.7.1.71"/>
    </reaction>
</comment>
<comment type="subunit">
    <text evidence="11">Monomer.</text>
</comment>
<evidence type="ECO:0000256" key="3">
    <source>
        <dbReference type="ARBA" id="ARBA00012154"/>
    </source>
</evidence>
<feature type="binding site" evidence="11">
    <location>
        <position position="121"/>
    </location>
    <ligand>
        <name>ATP</name>
        <dbReference type="ChEBI" id="CHEBI:30616"/>
    </ligand>
</feature>
<dbReference type="EMBL" id="CP080507">
    <property type="protein sequence ID" value="QYM79940.1"/>
    <property type="molecule type" value="Genomic_DNA"/>
</dbReference>
<feature type="binding site" evidence="11">
    <location>
        <position position="61"/>
    </location>
    <ligand>
        <name>substrate</name>
    </ligand>
</feature>
<dbReference type="Gene3D" id="3.40.50.300">
    <property type="entry name" value="P-loop containing nucleotide triphosphate hydrolases"/>
    <property type="match status" value="1"/>
</dbReference>
<dbReference type="GO" id="GO:0004765">
    <property type="term" value="F:shikimate kinase activity"/>
    <property type="evidence" value="ECO:0007669"/>
    <property type="project" value="UniProtKB-UniRule"/>
</dbReference>
<evidence type="ECO:0000256" key="2">
    <source>
        <dbReference type="ARBA" id="ARBA00006997"/>
    </source>
</evidence>
<keyword evidence="11" id="KW-0460">Magnesium</keyword>
<dbReference type="GO" id="GO:0008652">
    <property type="term" value="P:amino acid biosynthetic process"/>
    <property type="evidence" value="ECO:0007669"/>
    <property type="project" value="UniProtKB-KW"/>
</dbReference>
<feature type="binding site" evidence="11">
    <location>
        <position position="156"/>
    </location>
    <ligand>
        <name>ATP</name>
        <dbReference type="ChEBI" id="CHEBI:30616"/>
    </ligand>
</feature>
<keyword evidence="5 11" id="KW-0808">Transferase</keyword>
<accession>A0A8F9TXH7</accession>
<keyword evidence="9 11" id="KW-0057">Aromatic amino acid biosynthesis</keyword>
<sequence length="183" mass="20197">MNAADVNLYLVGFMGTGKTTIGRAVAARVGFQFIDSDHQIEREQAKTIPEIFAEKGEAAFRAMERAFVVEGHPGTRAVVACGGGLVVQPGNLSELQARGVVICLHASVESILARTSRFRHRPLLEVEDPAARIRELYAVRAPIYRRAGSMILTDARPLGDIVNHVLRAWRHEAKDWVRQRSAT</sequence>
<dbReference type="GO" id="GO:0005524">
    <property type="term" value="F:ATP binding"/>
    <property type="evidence" value="ECO:0007669"/>
    <property type="project" value="UniProtKB-UniRule"/>
</dbReference>
<dbReference type="InterPro" id="IPR031322">
    <property type="entry name" value="Shikimate/glucono_kinase"/>
</dbReference>
<dbReference type="Pfam" id="PF01202">
    <property type="entry name" value="SKI"/>
    <property type="match status" value="1"/>
</dbReference>
<evidence type="ECO:0000256" key="5">
    <source>
        <dbReference type="ARBA" id="ARBA00022679"/>
    </source>
</evidence>
<dbReference type="EC" id="2.7.1.71" evidence="3 11"/>
<protein>
    <recommendedName>
        <fullName evidence="3 11">Shikimate kinase</fullName>
        <shortName evidence="11">SK</shortName>
        <ecNumber evidence="3 11">2.7.1.71</ecNumber>
    </recommendedName>
</protein>
<dbReference type="RefSeq" id="WP_220164415.1">
    <property type="nucleotide sequence ID" value="NZ_CP080507.1"/>
</dbReference>
<dbReference type="Proteomes" id="UP000825051">
    <property type="component" value="Chromosome"/>
</dbReference>
<dbReference type="InterPro" id="IPR000623">
    <property type="entry name" value="Shikimate_kinase/TSH1"/>
</dbReference>
<dbReference type="PANTHER" id="PTHR21087">
    <property type="entry name" value="SHIKIMATE KINASE"/>
    <property type="match status" value="1"/>
</dbReference>